<dbReference type="FunFam" id="3.90.1150.10:FF:000006">
    <property type="entry name" value="Phosphoserine aminotransferase"/>
    <property type="match status" value="1"/>
</dbReference>
<evidence type="ECO:0000256" key="3">
    <source>
        <dbReference type="ARBA" id="ARBA00022576"/>
    </source>
</evidence>
<dbReference type="UniPathway" id="UPA00244">
    <property type="reaction ID" value="UER00311"/>
</dbReference>
<evidence type="ECO:0000256" key="1">
    <source>
        <dbReference type="ARBA" id="ARBA00005099"/>
    </source>
</evidence>
<feature type="binding site" evidence="11">
    <location>
        <position position="56"/>
    </location>
    <ligand>
        <name>L-glutamate</name>
        <dbReference type="ChEBI" id="CHEBI:29985"/>
    </ligand>
</feature>
<dbReference type="InterPro" id="IPR015421">
    <property type="entry name" value="PyrdxlP-dep_Trfase_major"/>
</dbReference>
<feature type="binding site" evidence="11">
    <location>
        <position position="187"/>
    </location>
    <ligand>
        <name>pyridoxal 5'-phosphate</name>
        <dbReference type="ChEBI" id="CHEBI:597326"/>
    </ligand>
</feature>
<keyword evidence="11" id="KW-0963">Cytoplasm</keyword>
<evidence type="ECO:0000256" key="4">
    <source>
        <dbReference type="ARBA" id="ARBA00022605"/>
    </source>
</evidence>
<evidence type="ECO:0000256" key="2">
    <source>
        <dbReference type="ARBA" id="ARBA00006904"/>
    </source>
</evidence>
<dbReference type="InterPro" id="IPR000192">
    <property type="entry name" value="Aminotrans_V_dom"/>
</dbReference>
<evidence type="ECO:0000256" key="10">
    <source>
        <dbReference type="ARBA" id="ARBA00049007"/>
    </source>
</evidence>
<feature type="binding site" evidence="11">
    <location>
        <begin position="258"/>
        <end position="259"/>
    </location>
    <ligand>
        <name>pyridoxal 5'-phosphate</name>
        <dbReference type="ChEBI" id="CHEBI:597326"/>
    </ligand>
</feature>
<dbReference type="PANTHER" id="PTHR43247:SF1">
    <property type="entry name" value="PHOSPHOSERINE AMINOTRANSFERASE"/>
    <property type="match status" value="1"/>
</dbReference>
<organism evidence="13 14">
    <name type="scientific">Silvanigrella paludirubra</name>
    <dbReference type="NCBI Taxonomy" id="2499159"/>
    <lineage>
        <taxon>Bacteria</taxon>
        <taxon>Pseudomonadati</taxon>
        <taxon>Bdellovibrionota</taxon>
        <taxon>Oligoflexia</taxon>
        <taxon>Silvanigrellales</taxon>
        <taxon>Silvanigrellaceae</taxon>
        <taxon>Silvanigrella</taxon>
    </lineage>
</organism>
<dbReference type="PANTHER" id="PTHR43247">
    <property type="entry name" value="PHOSPHOSERINE AMINOTRANSFERASE"/>
    <property type="match status" value="1"/>
</dbReference>
<dbReference type="EMBL" id="WFLM01000005">
    <property type="protein sequence ID" value="KAB8037011.1"/>
    <property type="molecule type" value="Genomic_DNA"/>
</dbReference>
<dbReference type="GO" id="GO:0005737">
    <property type="term" value="C:cytoplasm"/>
    <property type="evidence" value="ECO:0007669"/>
    <property type="project" value="UniProtKB-SubCell"/>
</dbReference>
<proteinExistence type="inferred from homology"/>
<evidence type="ECO:0000259" key="12">
    <source>
        <dbReference type="Pfam" id="PF00266"/>
    </source>
</evidence>
<gene>
    <name evidence="11 13" type="primary">serC</name>
    <name evidence="13" type="ORF">GCL60_14350</name>
</gene>
<evidence type="ECO:0000313" key="14">
    <source>
        <dbReference type="Proteomes" id="UP000437748"/>
    </source>
</evidence>
<feature type="modified residue" description="N6-(pyridoxal phosphate)lysine" evidence="11">
    <location>
        <position position="212"/>
    </location>
</feature>
<evidence type="ECO:0000256" key="6">
    <source>
        <dbReference type="ARBA" id="ARBA00022898"/>
    </source>
</evidence>
<name>A0A6N6VV99_9BACT</name>
<dbReference type="GO" id="GO:0004648">
    <property type="term" value="F:O-phospho-L-serine:2-oxoglutarate aminotransferase activity"/>
    <property type="evidence" value="ECO:0007669"/>
    <property type="project" value="UniProtKB-UniRule"/>
</dbReference>
<comment type="caution">
    <text evidence="13">The sequence shown here is derived from an EMBL/GenBank/DDBJ whole genome shotgun (WGS) entry which is preliminary data.</text>
</comment>
<comment type="pathway">
    <text evidence="11">Cofactor biosynthesis; pyridoxine 5'-phosphate biosynthesis; pyridoxine 5'-phosphate from D-erythrose 4-phosphate: step 3/5.</text>
</comment>
<keyword evidence="4 11" id="KW-0028">Amino-acid biosynthesis</keyword>
<evidence type="ECO:0000313" key="13">
    <source>
        <dbReference type="EMBL" id="KAB8037011.1"/>
    </source>
</evidence>
<dbReference type="UniPathway" id="UPA00135">
    <property type="reaction ID" value="UER00197"/>
</dbReference>
<keyword evidence="3 11" id="KW-0032">Aminotransferase</keyword>
<comment type="cofactor">
    <cofactor evidence="11">
        <name>pyridoxal 5'-phosphate</name>
        <dbReference type="ChEBI" id="CHEBI:597326"/>
    </cofactor>
    <text evidence="11">Binds 1 pyridoxal phosphate per subunit.</text>
</comment>
<reference evidence="13 14" key="1">
    <citation type="submission" date="2019-10" db="EMBL/GenBank/DDBJ databases">
        <title>New species of Slilvanegrellaceae.</title>
        <authorList>
            <person name="Pitt A."/>
            <person name="Hahn M.W."/>
        </authorList>
    </citation>
    <scope>NUCLEOTIDE SEQUENCE [LARGE SCALE GENOMIC DNA]</scope>
    <source>
        <strain evidence="13 14">SP-Ram-0.45-NSY-1</strain>
    </source>
</reference>
<keyword evidence="7 11" id="KW-0664">Pyridoxine biosynthesis</keyword>
<comment type="catalytic activity">
    <reaction evidence="10 11">
        <text>O-phospho-L-serine + 2-oxoglutarate = 3-phosphooxypyruvate + L-glutamate</text>
        <dbReference type="Rhea" id="RHEA:14329"/>
        <dbReference type="ChEBI" id="CHEBI:16810"/>
        <dbReference type="ChEBI" id="CHEBI:18110"/>
        <dbReference type="ChEBI" id="CHEBI:29985"/>
        <dbReference type="ChEBI" id="CHEBI:57524"/>
        <dbReference type="EC" id="2.6.1.52"/>
    </reaction>
</comment>
<evidence type="ECO:0000256" key="9">
    <source>
        <dbReference type="ARBA" id="ARBA00047630"/>
    </source>
</evidence>
<dbReference type="EC" id="2.6.1.52" evidence="11"/>
<keyword evidence="8 11" id="KW-0718">Serine biosynthesis</keyword>
<comment type="similarity">
    <text evidence="2 11">Belongs to the class-V pyridoxal-phosphate-dependent aminotransferase family. SerC subfamily.</text>
</comment>
<feature type="binding site" evidence="11">
    <location>
        <position position="116"/>
    </location>
    <ligand>
        <name>pyridoxal 5'-phosphate</name>
        <dbReference type="ChEBI" id="CHEBI:597326"/>
    </ligand>
</feature>
<feature type="domain" description="Aminotransferase class V" evidence="12">
    <location>
        <begin position="20"/>
        <end position="358"/>
    </location>
</feature>
<protein>
    <recommendedName>
        <fullName evidence="11">Phosphoserine aminotransferase</fullName>
        <ecNumber evidence="11">2.6.1.52</ecNumber>
    </recommendedName>
    <alternativeName>
        <fullName evidence="11">Phosphohydroxythreonine aminotransferase</fullName>
        <shortName evidence="11">PSAT</shortName>
    </alternativeName>
</protein>
<evidence type="ECO:0000256" key="7">
    <source>
        <dbReference type="ARBA" id="ARBA00023096"/>
    </source>
</evidence>
<dbReference type="SUPFAM" id="SSF53383">
    <property type="entry name" value="PLP-dependent transferases"/>
    <property type="match status" value="1"/>
</dbReference>
<comment type="catalytic activity">
    <reaction evidence="9 11">
        <text>4-(phosphooxy)-L-threonine + 2-oxoglutarate = (R)-3-hydroxy-2-oxo-4-phosphooxybutanoate + L-glutamate</text>
        <dbReference type="Rhea" id="RHEA:16573"/>
        <dbReference type="ChEBI" id="CHEBI:16810"/>
        <dbReference type="ChEBI" id="CHEBI:29985"/>
        <dbReference type="ChEBI" id="CHEBI:58452"/>
        <dbReference type="ChEBI" id="CHEBI:58538"/>
        <dbReference type="EC" id="2.6.1.52"/>
    </reaction>
</comment>
<dbReference type="GO" id="GO:0030170">
    <property type="term" value="F:pyridoxal phosphate binding"/>
    <property type="evidence" value="ECO:0007669"/>
    <property type="project" value="UniProtKB-UniRule"/>
</dbReference>
<dbReference type="Gene3D" id="3.90.1150.10">
    <property type="entry name" value="Aspartate Aminotransferase, domain 1"/>
    <property type="match status" value="1"/>
</dbReference>
<feature type="binding site" evidence="11">
    <location>
        <position position="211"/>
    </location>
    <ligand>
        <name>pyridoxal 5'-phosphate</name>
        <dbReference type="ChEBI" id="CHEBI:597326"/>
    </ligand>
</feature>
<dbReference type="NCBIfam" id="NF003764">
    <property type="entry name" value="PRK05355.1"/>
    <property type="match status" value="1"/>
</dbReference>
<dbReference type="InterPro" id="IPR015422">
    <property type="entry name" value="PyrdxlP-dep_Trfase_small"/>
</dbReference>
<keyword evidence="6 11" id="KW-0663">Pyridoxal phosphate</keyword>
<dbReference type="AlphaFoldDB" id="A0A6N6VV99"/>
<dbReference type="GO" id="GO:0006564">
    <property type="term" value="P:L-serine biosynthetic process"/>
    <property type="evidence" value="ECO:0007669"/>
    <property type="project" value="UniProtKB-UniRule"/>
</dbReference>
<keyword evidence="5 11" id="KW-0808">Transferase</keyword>
<comment type="subunit">
    <text evidence="11">Homodimer.</text>
</comment>
<dbReference type="PIRSF" id="PIRSF000525">
    <property type="entry name" value="SerC"/>
    <property type="match status" value="1"/>
</dbReference>
<dbReference type="InterPro" id="IPR015424">
    <property type="entry name" value="PyrdxlP-dep_Trfase"/>
</dbReference>
<dbReference type="GO" id="GO:0008615">
    <property type="term" value="P:pyridoxine biosynthetic process"/>
    <property type="evidence" value="ECO:0007669"/>
    <property type="project" value="UniProtKB-UniRule"/>
</dbReference>
<evidence type="ECO:0000256" key="8">
    <source>
        <dbReference type="ARBA" id="ARBA00023299"/>
    </source>
</evidence>
<sequence length="380" mass="42922">MIIKKSSFNPNERFFMNVHYFSPGPASLPEAVRKQIKEELLDTFGIGVSVMEISHRSKQYEQLNEETHALARKVFQVPNTHSVLFSCCGAQQHFSIIPQHLSKPGEEIAYTDTGIWAHLACEEVFAMPRKINLVYDGRNCDYVSLGNPSKWDIPKNSKYVHLTVNNTVYGTEYAKIPTFGDIPIVLDMTSSLAGRTDIPWESTALVYASAQKNFGIAGVSVVIIRNDLLEKSREITKANYLGKALSYHAIFDTKSALNTPPVFPIFAMNRMLKWIDHSGGTPTMEKWSLEKAKLIYSEIDAGLYIGRTDKDCRSRHNFVFKLPKEEQDNHFIAEAAKHNLLEIKGYRSVGGIRASMYNGVSVESASVFAEFMRDYRKKFG</sequence>
<comment type="subcellular location">
    <subcellularLocation>
        <location evidence="11">Cytoplasm</location>
    </subcellularLocation>
</comment>
<feature type="binding site" evidence="11">
    <location>
        <position position="167"/>
    </location>
    <ligand>
        <name>pyridoxal 5'-phosphate</name>
        <dbReference type="ChEBI" id="CHEBI:597326"/>
    </ligand>
</feature>
<dbReference type="Gene3D" id="3.40.640.10">
    <property type="entry name" value="Type I PLP-dependent aspartate aminotransferase-like (Major domain)"/>
    <property type="match status" value="1"/>
</dbReference>
<dbReference type="InterPro" id="IPR022278">
    <property type="entry name" value="Pser_aminoTfrase"/>
</dbReference>
<comment type="caution">
    <text evidence="11">Lacks conserved residue(s) required for the propagation of feature annotation.</text>
</comment>
<dbReference type="HAMAP" id="MF_00160">
    <property type="entry name" value="SerC_aminotrans_5"/>
    <property type="match status" value="1"/>
</dbReference>
<comment type="pathway">
    <text evidence="1 11">Amino-acid biosynthesis; L-serine biosynthesis; L-serine from 3-phospho-D-glycerate: step 2/3.</text>
</comment>
<evidence type="ECO:0000256" key="5">
    <source>
        <dbReference type="ARBA" id="ARBA00022679"/>
    </source>
</evidence>
<dbReference type="Proteomes" id="UP000437748">
    <property type="component" value="Unassembled WGS sequence"/>
</dbReference>
<comment type="function">
    <text evidence="11">Catalyzes the reversible conversion of 3-phosphohydroxypyruvate to phosphoserine and of 3-hydroxy-2-oxo-4-phosphonooxybutanoate to phosphohydroxythreonine.</text>
</comment>
<accession>A0A6N6VV99</accession>
<dbReference type="Pfam" id="PF00266">
    <property type="entry name" value="Aminotran_5"/>
    <property type="match status" value="1"/>
</dbReference>
<evidence type="ECO:0000256" key="11">
    <source>
        <dbReference type="HAMAP-Rule" id="MF_00160"/>
    </source>
</evidence>
<keyword evidence="14" id="KW-1185">Reference proteome</keyword>